<dbReference type="Proteomes" id="UP000626092">
    <property type="component" value="Unassembled WGS sequence"/>
</dbReference>
<dbReference type="EMBL" id="WJXA01000004">
    <property type="protein sequence ID" value="KAF7144825.1"/>
    <property type="molecule type" value="Genomic_DNA"/>
</dbReference>
<dbReference type="AlphaFoldDB" id="A0A834GZM0"/>
<evidence type="ECO:0000313" key="1">
    <source>
        <dbReference type="EMBL" id="KAF7144825.1"/>
    </source>
</evidence>
<protein>
    <submittedName>
        <fullName evidence="1">Uncharacterized protein</fullName>
    </submittedName>
</protein>
<gene>
    <name evidence="1" type="ORF">RHSIM_Rhsim04G0226500</name>
</gene>
<name>A0A834GZM0_RHOSS</name>
<evidence type="ECO:0000313" key="2">
    <source>
        <dbReference type="Proteomes" id="UP000626092"/>
    </source>
</evidence>
<proteinExistence type="predicted"/>
<dbReference type="OrthoDB" id="1771670at2759"/>
<keyword evidence="2" id="KW-1185">Reference proteome</keyword>
<sequence length="275" mass="31822">MEIQLPHSFCHLAQRGSMFANVFWWRYMLYGVLRLHNKCYCVDGDFAKENIVMVEVPWNDKFQSVKNQYQPLVLLFTRPEMSPGLPIQMFVVALPLPYNYDENLQQNKDLVRIGMEGFDILDKKNQQQLRLPADQEVKHYGQVNVNMSATRVSDFYDLEMVKSNDNKRNMRTQGLVRGSGNLWPGEKMQRVKFPMARQADLVKIGKEAFDALDKMLQRQRQQPLPADKEAKHYELPNALMTRQPKPQKNCDIGAQSTAAVVIKETENKGIPIFGK</sequence>
<accession>A0A834GZM0</accession>
<reference evidence="1" key="1">
    <citation type="submission" date="2019-11" db="EMBL/GenBank/DDBJ databases">
        <authorList>
            <person name="Liu Y."/>
            <person name="Hou J."/>
            <person name="Li T.-Q."/>
            <person name="Guan C.-H."/>
            <person name="Wu X."/>
            <person name="Wu H.-Z."/>
            <person name="Ling F."/>
            <person name="Zhang R."/>
            <person name="Shi X.-G."/>
            <person name="Ren J.-P."/>
            <person name="Chen E.-F."/>
            <person name="Sun J.-M."/>
        </authorList>
    </citation>
    <scope>NUCLEOTIDE SEQUENCE</scope>
    <source>
        <strain evidence="1">Adult_tree_wgs_1</strain>
        <tissue evidence="1">Leaves</tissue>
    </source>
</reference>
<organism evidence="1 2">
    <name type="scientific">Rhododendron simsii</name>
    <name type="common">Sims's rhododendron</name>
    <dbReference type="NCBI Taxonomy" id="118357"/>
    <lineage>
        <taxon>Eukaryota</taxon>
        <taxon>Viridiplantae</taxon>
        <taxon>Streptophyta</taxon>
        <taxon>Embryophyta</taxon>
        <taxon>Tracheophyta</taxon>
        <taxon>Spermatophyta</taxon>
        <taxon>Magnoliopsida</taxon>
        <taxon>eudicotyledons</taxon>
        <taxon>Gunneridae</taxon>
        <taxon>Pentapetalae</taxon>
        <taxon>asterids</taxon>
        <taxon>Ericales</taxon>
        <taxon>Ericaceae</taxon>
        <taxon>Ericoideae</taxon>
        <taxon>Rhodoreae</taxon>
        <taxon>Rhododendron</taxon>
    </lineage>
</organism>
<comment type="caution">
    <text evidence="1">The sequence shown here is derived from an EMBL/GenBank/DDBJ whole genome shotgun (WGS) entry which is preliminary data.</text>
</comment>